<name>A0A5M8QRK0_9BACT</name>
<sequence length="70" mass="8353">MKAKNILTLDYIFETYGPDALEPQFIPSREDDGEDIFIPKIRGDMSYEDWSLLPQEFRLFVTQIFIMKFQ</sequence>
<evidence type="ECO:0000313" key="2">
    <source>
        <dbReference type="Proteomes" id="UP000323994"/>
    </source>
</evidence>
<comment type="caution">
    <text evidence="1">The sequence shown here is derived from an EMBL/GenBank/DDBJ whole genome shotgun (WGS) entry which is preliminary data.</text>
</comment>
<gene>
    <name evidence="1" type="ORF">FEM33_15340</name>
</gene>
<proteinExistence type="predicted"/>
<evidence type="ECO:0000313" key="1">
    <source>
        <dbReference type="EMBL" id="KAA6438887.1"/>
    </source>
</evidence>
<dbReference type="RefSeq" id="WP_139012906.1">
    <property type="nucleotide sequence ID" value="NZ_VBSN01000042.1"/>
</dbReference>
<dbReference type="EMBL" id="VBSN01000042">
    <property type="protein sequence ID" value="KAA6438887.1"/>
    <property type="molecule type" value="Genomic_DNA"/>
</dbReference>
<organism evidence="1 2">
    <name type="scientific">Dyadobacter flavalbus</name>
    <dbReference type="NCBI Taxonomy" id="2579942"/>
    <lineage>
        <taxon>Bacteria</taxon>
        <taxon>Pseudomonadati</taxon>
        <taxon>Bacteroidota</taxon>
        <taxon>Cytophagia</taxon>
        <taxon>Cytophagales</taxon>
        <taxon>Spirosomataceae</taxon>
        <taxon>Dyadobacter</taxon>
    </lineage>
</organism>
<dbReference type="Proteomes" id="UP000323994">
    <property type="component" value="Unassembled WGS sequence"/>
</dbReference>
<dbReference type="OrthoDB" id="9846696at2"/>
<reference evidence="1 2" key="1">
    <citation type="submission" date="2019-05" db="EMBL/GenBank/DDBJ databases">
        <authorList>
            <person name="Qu J.-H."/>
        </authorList>
    </citation>
    <scope>NUCLEOTIDE SEQUENCE [LARGE SCALE GENOMIC DNA]</scope>
    <source>
        <strain evidence="1 2">NS28</strain>
    </source>
</reference>
<keyword evidence="2" id="KW-1185">Reference proteome</keyword>
<protein>
    <submittedName>
        <fullName evidence="1">Uncharacterized protein</fullName>
    </submittedName>
</protein>
<accession>A0A5M8QRK0</accession>
<dbReference type="AlphaFoldDB" id="A0A5M8QRK0"/>